<dbReference type="PANTHER" id="PTHR48098:SF1">
    <property type="entry name" value="DIACYLGLYCEROL ACYLTRANSFERASE_MYCOLYLTRANSFERASE AG85A"/>
    <property type="match status" value="1"/>
</dbReference>
<dbReference type="PANTHER" id="PTHR48098">
    <property type="entry name" value="ENTEROCHELIN ESTERASE-RELATED"/>
    <property type="match status" value="1"/>
</dbReference>
<accession>A0A381PD89</accession>
<dbReference type="Gene3D" id="3.40.50.1820">
    <property type="entry name" value="alpha/beta hydrolase"/>
    <property type="match status" value="1"/>
</dbReference>
<dbReference type="EMBL" id="UINC01000916">
    <property type="protein sequence ID" value="SUZ63443.1"/>
    <property type="molecule type" value="Genomic_DNA"/>
</dbReference>
<proteinExistence type="predicted"/>
<evidence type="ECO:0000313" key="1">
    <source>
        <dbReference type="EMBL" id="SUZ63443.1"/>
    </source>
</evidence>
<sequence length="289" mass="33263">VIIMRKLFQIAILFTSTFVLSQDSRVFDNLKVNSKILNQERSYAVYLPADYDSSERSYPVLYLLHGLGDDQTGWIILGDVQRITDESINSGISAPMIIVMPDANTGVTGYINYPDRDWFYEDFFFEELIPHVESEYRIKKGKQYRAISGLSMGGGGTLVYALHRPDLFSSAAPLSPAIGPKDIDDFQKWISRYNYYFNDKIETQNLLNANHPLILIDKLSTEELNSVAWYLDCGDDDYLYEDSSLLHLAMKKKGVKHEYRVRDGAHTWNYWKASLPKVLGFVSIRFQRH</sequence>
<dbReference type="InterPro" id="IPR000801">
    <property type="entry name" value="Esterase-like"/>
</dbReference>
<feature type="non-terminal residue" evidence="1">
    <location>
        <position position="1"/>
    </location>
</feature>
<dbReference type="AlphaFoldDB" id="A0A381PD89"/>
<name>A0A381PD89_9ZZZZ</name>
<gene>
    <name evidence="1" type="ORF">METZ01_LOCUS16297</name>
</gene>
<protein>
    <submittedName>
        <fullName evidence="1">Uncharacterized protein</fullName>
    </submittedName>
</protein>
<reference evidence="1" key="1">
    <citation type="submission" date="2018-05" db="EMBL/GenBank/DDBJ databases">
        <authorList>
            <person name="Lanie J.A."/>
            <person name="Ng W.-L."/>
            <person name="Kazmierczak K.M."/>
            <person name="Andrzejewski T.M."/>
            <person name="Davidsen T.M."/>
            <person name="Wayne K.J."/>
            <person name="Tettelin H."/>
            <person name="Glass J.I."/>
            <person name="Rusch D."/>
            <person name="Podicherti R."/>
            <person name="Tsui H.-C.T."/>
            <person name="Winkler M.E."/>
        </authorList>
    </citation>
    <scope>NUCLEOTIDE SEQUENCE</scope>
</reference>
<dbReference type="SUPFAM" id="SSF53474">
    <property type="entry name" value="alpha/beta-Hydrolases"/>
    <property type="match status" value="1"/>
</dbReference>
<dbReference type="InterPro" id="IPR029058">
    <property type="entry name" value="AB_hydrolase_fold"/>
</dbReference>
<dbReference type="InterPro" id="IPR050583">
    <property type="entry name" value="Mycobacterial_A85_antigen"/>
</dbReference>
<dbReference type="GO" id="GO:0016747">
    <property type="term" value="F:acyltransferase activity, transferring groups other than amino-acyl groups"/>
    <property type="evidence" value="ECO:0007669"/>
    <property type="project" value="TreeGrafter"/>
</dbReference>
<organism evidence="1">
    <name type="scientific">marine metagenome</name>
    <dbReference type="NCBI Taxonomy" id="408172"/>
    <lineage>
        <taxon>unclassified sequences</taxon>
        <taxon>metagenomes</taxon>
        <taxon>ecological metagenomes</taxon>
    </lineage>
</organism>
<dbReference type="Pfam" id="PF00756">
    <property type="entry name" value="Esterase"/>
    <property type="match status" value="1"/>
</dbReference>